<protein>
    <submittedName>
        <fullName evidence="5">Long-chain acyl-CoA synthetase</fullName>
    </submittedName>
</protein>
<dbReference type="InterPro" id="IPR045851">
    <property type="entry name" value="AMP-bd_C_sf"/>
</dbReference>
<evidence type="ECO:0000259" key="3">
    <source>
        <dbReference type="Pfam" id="PF00501"/>
    </source>
</evidence>
<keyword evidence="2" id="KW-0436">Ligase</keyword>
<evidence type="ECO:0000256" key="2">
    <source>
        <dbReference type="ARBA" id="ARBA00022598"/>
    </source>
</evidence>
<dbReference type="AlphaFoldDB" id="A0A1H6ZHE9"/>
<proteinExistence type="inferred from homology"/>
<evidence type="ECO:0000259" key="4">
    <source>
        <dbReference type="Pfam" id="PF13193"/>
    </source>
</evidence>
<dbReference type="PANTHER" id="PTHR43201:SF5">
    <property type="entry name" value="MEDIUM-CHAIN ACYL-COA LIGASE ACSF2, MITOCHONDRIAL"/>
    <property type="match status" value="1"/>
</dbReference>
<gene>
    <name evidence="5" type="ORF">SAMN05660742_10949</name>
</gene>
<organism evidence="5 6">
    <name type="scientific">Propionispira arboris</name>
    <dbReference type="NCBI Taxonomy" id="84035"/>
    <lineage>
        <taxon>Bacteria</taxon>
        <taxon>Bacillati</taxon>
        <taxon>Bacillota</taxon>
        <taxon>Negativicutes</taxon>
        <taxon>Selenomonadales</taxon>
        <taxon>Selenomonadaceae</taxon>
        <taxon>Propionispira</taxon>
    </lineage>
</organism>
<evidence type="ECO:0000313" key="6">
    <source>
        <dbReference type="Proteomes" id="UP000199662"/>
    </source>
</evidence>
<dbReference type="InterPro" id="IPR000873">
    <property type="entry name" value="AMP-dep_synth/lig_dom"/>
</dbReference>
<dbReference type="Pfam" id="PF00501">
    <property type="entry name" value="AMP-binding"/>
    <property type="match status" value="1"/>
</dbReference>
<name>A0A1H6ZHE9_9FIRM</name>
<dbReference type="PANTHER" id="PTHR43201">
    <property type="entry name" value="ACYL-COA SYNTHETASE"/>
    <property type="match status" value="1"/>
</dbReference>
<evidence type="ECO:0000313" key="5">
    <source>
        <dbReference type="EMBL" id="SEJ50937.1"/>
    </source>
</evidence>
<sequence>MNYFTLLKEMSYKNKTKLFVRLNQNNYSYEDLFGAANCLGDQIQLRHSVVLIYSNNLLFQVTAFFAAMKSGNIPILSHYSLPIESLKKMIIKNQIKYILSDQNPNFDFLVKVETIPEAFLLTTEVEEEQSTTSTICMGVLSSGSTDVPKVLFRSYESWAGFFPTQNKIFSIDASTILFMHGSLSFTGNLNAILSVLYAGGSIVLTDVFHCKTWLNEINEFQVTTIYLVPAKLKAFVKFIHEPSKSVTMIFTGSQLLFSSMALTLKEKFINSNIILYYGASELNYITYLEYKDLLTNPLSVGKPFPGVTVSIKEGFIYVDTPYHIEGIDLPYTVYDRGYFAENQHLIFLGRQEDVINKGGFKISCIKIEEALKKIPGIKNIAVIAYQDDKRGNEAAAFLVTDGKVKKDSIRSMIKDTLMAVEIPKRFIFIHEIPLNDSGKVDRKKLKALL</sequence>
<dbReference type="Pfam" id="PF13193">
    <property type="entry name" value="AMP-binding_C"/>
    <property type="match status" value="1"/>
</dbReference>
<dbReference type="STRING" id="84035.SAMN05660742_10949"/>
<dbReference type="Gene3D" id="3.40.50.12780">
    <property type="entry name" value="N-terminal domain of ligase-like"/>
    <property type="match status" value="1"/>
</dbReference>
<dbReference type="SUPFAM" id="SSF56801">
    <property type="entry name" value="Acetyl-CoA synthetase-like"/>
    <property type="match status" value="1"/>
</dbReference>
<dbReference type="EMBL" id="FNZK01000009">
    <property type="protein sequence ID" value="SEJ50937.1"/>
    <property type="molecule type" value="Genomic_DNA"/>
</dbReference>
<feature type="domain" description="AMP-dependent synthetase/ligase" evidence="3">
    <location>
        <begin position="19"/>
        <end position="312"/>
    </location>
</feature>
<dbReference type="Proteomes" id="UP000199662">
    <property type="component" value="Unassembled WGS sequence"/>
</dbReference>
<dbReference type="GO" id="GO:0006631">
    <property type="term" value="P:fatty acid metabolic process"/>
    <property type="evidence" value="ECO:0007669"/>
    <property type="project" value="TreeGrafter"/>
</dbReference>
<accession>A0A1H6ZHE9</accession>
<dbReference type="InterPro" id="IPR025110">
    <property type="entry name" value="AMP-bd_C"/>
</dbReference>
<keyword evidence="6" id="KW-1185">Reference proteome</keyword>
<dbReference type="InterPro" id="IPR042099">
    <property type="entry name" value="ANL_N_sf"/>
</dbReference>
<comment type="similarity">
    <text evidence="1">Belongs to the ATP-dependent AMP-binding enzyme family.</text>
</comment>
<evidence type="ECO:0000256" key="1">
    <source>
        <dbReference type="ARBA" id="ARBA00006432"/>
    </source>
</evidence>
<reference evidence="5 6" key="1">
    <citation type="submission" date="2016-10" db="EMBL/GenBank/DDBJ databases">
        <authorList>
            <person name="de Groot N.N."/>
        </authorList>
    </citation>
    <scope>NUCLEOTIDE SEQUENCE [LARGE SCALE GENOMIC DNA]</scope>
    <source>
        <strain evidence="5 6">DSM 2179</strain>
    </source>
</reference>
<feature type="domain" description="AMP-binding enzyme C-terminal" evidence="4">
    <location>
        <begin position="366"/>
        <end position="439"/>
    </location>
</feature>
<dbReference type="RefSeq" id="WP_091831406.1">
    <property type="nucleotide sequence ID" value="NZ_FNZK01000009.1"/>
</dbReference>
<dbReference type="GO" id="GO:0031956">
    <property type="term" value="F:medium-chain fatty acid-CoA ligase activity"/>
    <property type="evidence" value="ECO:0007669"/>
    <property type="project" value="TreeGrafter"/>
</dbReference>
<dbReference type="Gene3D" id="3.30.300.30">
    <property type="match status" value="1"/>
</dbReference>